<dbReference type="InterPro" id="IPR038694">
    <property type="entry name" value="DUF427_sf"/>
</dbReference>
<dbReference type="EMBL" id="NBIV01000035">
    <property type="protein sequence ID" value="PXF46652.1"/>
    <property type="molecule type" value="Genomic_DNA"/>
</dbReference>
<evidence type="ECO:0000256" key="1">
    <source>
        <dbReference type="SAM" id="MobiDB-lite"/>
    </source>
</evidence>
<dbReference type="InterPro" id="IPR007361">
    <property type="entry name" value="DUF427"/>
</dbReference>
<protein>
    <recommendedName>
        <fullName evidence="2">DUF427 domain-containing protein</fullName>
    </recommendedName>
</protein>
<comment type="caution">
    <text evidence="3">The sequence shown here is derived from an EMBL/GenBank/DDBJ whole genome shotgun (WGS) entry which is preliminary data.</text>
</comment>
<evidence type="ECO:0000313" key="3">
    <source>
        <dbReference type="EMBL" id="PXF46652.1"/>
    </source>
</evidence>
<feature type="region of interest" description="Disordered" evidence="1">
    <location>
        <begin position="33"/>
        <end position="52"/>
    </location>
</feature>
<feature type="region of interest" description="Disordered" evidence="1">
    <location>
        <begin position="170"/>
        <end position="213"/>
    </location>
</feature>
<feature type="domain" description="DUF427" evidence="2">
    <location>
        <begin position="70"/>
        <end position="161"/>
    </location>
</feature>
<dbReference type="Proteomes" id="UP000247409">
    <property type="component" value="Unassembled WGS sequence"/>
</dbReference>
<keyword evidence="4" id="KW-1185">Reference proteome</keyword>
<proteinExistence type="predicted"/>
<reference evidence="3 4" key="1">
    <citation type="journal article" date="2018" name="Mol. Biol. Evol.">
        <title>Analysis of the draft genome of the red seaweed Gracilariopsis chorda provides insights into genome size evolution in Rhodophyta.</title>
        <authorList>
            <person name="Lee J."/>
            <person name="Yang E.C."/>
            <person name="Graf L."/>
            <person name="Yang J.H."/>
            <person name="Qiu H."/>
            <person name="Zel Zion U."/>
            <person name="Chan C.X."/>
            <person name="Stephens T.G."/>
            <person name="Weber A.P.M."/>
            <person name="Boo G.H."/>
            <person name="Boo S.M."/>
            <person name="Kim K.M."/>
            <person name="Shin Y."/>
            <person name="Jung M."/>
            <person name="Lee S.J."/>
            <person name="Yim H.S."/>
            <person name="Lee J.H."/>
            <person name="Bhattacharya D."/>
            <person name="Yoon H.S."/>
        </authorList>
    </citation>
    <scope>NUCLEOTIDE SEQUENCE [LARGE SCALE GENOMIC DNA]</scope>
    <source>
        <strain evidence="3 4">SKKU-2015</strain>
        <tissue evidence="3">Whole body</tissue>
    </source>
</reference>
<gene>
    <name evidence="3" type="ORF">BWQ96_03641</name>
</gene>
<evidence type="ECO:0000313" key="4">
    <source>
        <dbReference type="Proteomes" id="UP000247409"/>
    </source>
</evidence>
<accession>A0A2V3IWY5</accession>
<dbReference type="Gene3D" id="2.170.150.40">
    <property type="entry name" value="Domain of unknown function (DUF427)"/>
    <property type="match status" value="1"/>
</dbReference>
<dbReference type="AlphaFoldDB" id="A0A2V3IWY5"/>
<sequence>MEIGAFVAPAPAVNSLNARSQWRCTSTVITAKRKSQREANANGGDAREGRPKRRGWKGIYEYGGSKRTLQARWAGVVVAESARYEFMDGRFFFPAESVGWEFIERGDKTRHHNPVGRLGIHDIVKRDARGGVVARNRGAVMSFQRLKRPFEQLEGYTYFWKGVEIKQRADVGGEGGEGDDDDEGFEEGVIATDDGEDGGNVVDDAVARKEPCA</sequence>
<feature type="compositionally biased region" description="Acidic residues" evidence="1">
    <location>
        <begin position="176"/>
        <end position="186"/>
    </location>
</feature>
<dbReference type="Pfam" id="PF04248">
    <property type="entry name" value="NTP_transf_9"/>
    <property type="match status" value="1"/>
</dbReference>
<name>A0A2V3IWY5_9FLOR</name>
<dbReference type="OrthoDB" id="18996at2759"/>
<organism evidence="3 4">
    <name type="scientific">Gracilariopsis chorda</name>
    <dbReference type="NCBI Taxonomy" id="448386"/>
    <lineage>
        <taxon>Eukaryota</taxon>
        <taxon>Rhodophyta</taxon>
        <taxon>Florideophyceae</taxon>
        <taxon>Rhodymeniophycidae</taxon>
        <taxon>Gracilariales</taxon>
        <taxon>Gracilariaceae</taxon>
        <taxon>Gracilariopsis</taxon>
    </lineage>
</organism>
<evidence type="ECO:0000259" key="2">
    <source>
        <dbReference type="Pfam" id="PF04248"/>
    </source>
</evidence>